<evidence type="ECO:0000256" key="1">
    <source>
        <dbReference type="SAM" id="MobiDB-lite"/>
    </source>
</evidence>
<evidence type="ECO:0008006" key="3">
    <source>
        <dbReference type="Google" id="ProtNLM"/>
    </source>
</evidence>
<dbReference type="PANTHER" id="PTHR35383">
    <property type="entry name" value="MUCIN 12EA-RELATED"/>
    <property type="match status" value="1"/>
</dbReference>
<evidence type="ECO:0000313" key="2">
    <source>
        <dbReference type="EMBL" id="CAD7423861.1"/>
    </source>
</evidence>
<organism evidence="2">
    <name type="scientific">Timema monikensis</name>
    <dbReference type="NCBI Taxonomy" id="170555"/>
    <lineage>
        <taxon>Eukaryota</taxon>
        <taxon>Metazoa</taxon>
        <taxon>Ecdysozoa</taxon>
        <taxon>Arthropoda</taxon>
        <taxon>Hexapoda</taxon>
        <taxon>Insecta</taxon>
        <taxon>Pterygota</taxon>
        <taxon>Neoptera</taxon>
        <taxon>Polyneoptera</taxon>
        <taxon>Phasmatodea</taxon>
        <taxon>Timematodea</taxon>
        <taxon>Timematoidea</taxon>
        <taxon>Timematidae</taxon>
        <taxon>Timema</taxon>
    </lineage>
</organism>
<proteinExistence type="predicted"/>
<sequence>MTLKEATSVTEMQVSLKEGDVQHDKVPQSRQATTGVVPQEGLSVTEVNEGQSEDKLDILSKPTSVKPRVEVPSSESLVISEVFAETKPGKYYPELFVATEVATKSVITQQQVTVQETHAPETEGEYFPGRLPQSQQAEFAITPGETLQVSETRIQEKEGDLVIQRKPDTFHATQDLTVLEGVAVRQVESQQPQSEFTIEEKEEKRAEVEFSERECLITVVTTIGEKEGKFAPGDKPQGKQAGTSITCLETSGVSWPIVQESEGELLPLRTPVGAYAEPSLRPEESISVSEIQAESVPSEFSDVLKYRTDEATINIETQEAKQVSQTLTQEREEIMESKDIPQVFKVEQEFTPQSGLSVTQTEINEKEGDFKPGDFPESHKVKAAPTHPLHSLVVEETLAEGFTSQLKKDKPQTGVAKLGQDLFQETVIEETVLGEGLKTHKLGSRPDRKLADVIVMEEEGVTVTEVITQDKESAYTQPEQQSECFANPDFATQKVAIKSEVLPEYVAGPLIEEAPTKGVAKSEQTTMESLLITLAQMVEKEGEFQKDFRPDTKEANMEWTDSMSGISVTQVTTHERESEYVTEKTPKEISATPSVPGREIALKSETLPELHLGKLVQEEPVHGRAKRDNEPYQELVVTETAITEVEKLLEKDLKPEEKKADITVDAGESISVTEIVAEHKETILEALEMPKQRKAILDILSREVAQKVEVVADDYINILKQLVMKEAKAYPEQEALECATMLHPTLGEREGEYIREIKPEQKQANVTFEEGQVISVTEITIEDKEHPMVTPQAPKKEKATSAITAQGVAISSEVIADLSIEEITPQKPLIAEAIYEQIPFQSIILSETNIRESESEYRSDITPQAKKAEAAFEEGQSITTTIVTIEDKERELITQEEPKKQSAVPEIIGQEVAEKSEVVIESSVAQLLRESPERGQATAQQSPYVSIIQSETAPGETEGELKHDIKPEKKSADITFEEGKGVSITEVICQDKEGKYTIPDQPEGKFAKPDVIGHEVAQKIEVVTESRTGEVMIEQPNKIKATSEQLPFESIILSETSVQESEGEFEGKLKLDLKSAELAFEEGRSVTVTQVNLDDKETIFVAPIKQKERIAHPDITSQEVAQKSEVFTEIGLGHIPKEAIASAKALPEQVPFESIVQTEATIREHEGDFSEFVTPHSKKAELLFEEGRSVTIISTIAEDTESEYVTPEKPKERIARPDILGHEVAEKSEIVAGMRVNEFIQEALTSAHAIPEQMPYESLVHIEHAVNEREGEFSGDKIPSVRRADLDFEIEHSVTVSQVTLGDKELAYNAPLLPKERKALPDISESQEVAEQSQTIAQHSVKEINELKPILEQAHPEQETLQSIFVSEGLAQEQESEFSGKFKPTTRNVEIVIEEGKRVQTVSEVLVEDKEGKLNVMEIPRGKKAQPDISGHEVAEKLEVHTELCVGDMLTTTEHRMTANLQQVPFESLVQTETIARESEEELKSDLRMISKSAEMTFEEGKSITVTQIVSEDKEETYTSPEKPKGRIAQPEITGKEVAEKTEVLTEMGVTELLSVIPTSAQALSESVPFVGLTLTEVTVREREEEFTGTFKPNTKSADIAFEEGIGLTITEVVTQDKEGMYITPEGPTGKLAEAEISAQEVAQKSEVITGVSIGEFIPESVHTMTANLNQLPFESIIQTEETVQEREGDLKEGLRGVKKSAEMTFEEGRSVSITQVTVEDKEGILQPEELPKKITAQSEILSQESLQQSEVLTEMHVGVVKHAAPTQEKAHHEQDIVESIIISQGIVHEQEGVFNESFKPTGNQAQIEFEEKKVITISEVTLQDKEGNYVMPEVPKERTALPDITPQEIAQKSEVIAEFGLTEFTSTAPNTAYAKLEQVPLESVIQTQTNISEQEEHFVGTFRPDTKSAELAFEKAKKVVMISQIVTEDKEGECTGIDIPKKQVANTEVSGLEAYEQTEVVTSLSTGKIVSDIIPTKVQAIPEQLPYESISLTETSVQESEGILKLGAKPETTNAELRFREERSINVTEVIAQDKEATKVTAGVAMQGVAQPDVVGQEVALKTEILPENELGCLDIEFPSPSVAKQAIPQQLHSLVVSEVQTTGEVESDLAELLKPASKRVSVSLEEQETRLLVTEVQPEDREGEYEVVSSRSEHYGVLNLVSCRALTQEETIADTNINTFESTTDQTQSQHANVTHSTNKNTAVVLEVTSGEQEGTLDIINIPHNKKAGIHFEGTRSEVIVEETTLHEKESELILDSRSGSHAMASFVSNKTTIVEETKPAEILGILNVLKPNEQVVHFSRDVQESIVVTEMNVNEREKPLNKDSLQSKSTAEISFMPNKGVSITETITQQIVGDLAKTLEVNKFTANLDLTLQEAPIVQEPITGDTVGVLTVSEMNEARYAESELILEKTLSTQELVVQEDIVDIGVDITKLKETHAKDSYATVEAISTNETIVEQTVPHFEIKDKHRETQTSSKLLTSDAIEIFESKLEENAESIKETLKPNEYNAKSRYILNDTTMTEEIILQEESERLAIEKRGKESKAVLGTDATSVAIKEQIITDESTFEMPTSVSAKETQGKPDVVAREVAMKEVAIVHEETSDLKKSIVAKEITAKTDIEGRNVATTEEAIIQEEIAVLPDTILAKESLAKQDIIARKAAITEQPTAQEGTSDIPEAVLAKERQAKPDIVAKEAAITEQPTTQEGTSDLPEAVLAKESQAKPDIVAREAAITEQQTTQEGTSDLPEAVLARESQAKPDIVAREAAITEQATTQEGTSDLPEAVLAKESQAKPDIVAREAAITEQATTQEGTSDLPEAVLAKESQAKPDIVAREAAITEQQTTQEGTSDLPEAVLARESQAKPDIVAREAAITEQATTQEGTSDLPEAVLAKESQAKPDIVAREAAITEQQTTQEGTSDLPEAVLARESQAKPDIVAREAAITEQATTQEGTSDLPEAVLAKESQAKPDIVAREAAITEQPTTQEGTSDLPEAVLAKESQAKPDIVAREAAITEQATTQEGTSDLPEAVLAKESQAKPDIVAREAAITEQPTTQEGTSDLPEEVLVKESLAEPDIVEREAAITEQATTQEGTSDLAEAVLAREMQAKPNIVSREVAITEVRAIQEETLELPTQVSSKELHIIPNILTREISVTKETLAEESIMNLSISTSLPESYASRVITSREVAQIEETKTEQNISEFIISGESVNFTNTFKDLTTRNVAITEERKSEQVVTDLIIKDKLDQTTASSNVVSMNVAVTQEILLDENNLTELAYPDTKVENEARLDVVTLHAPLIHQPQIEEVAGELSETKDHLKTVESNMEGFFKQVPVSLYTKFEEDTPEFLTKLMQESAAKPIVLPIEVAITSYEHPEADLADFQVSEKSETIKAITNVVVRDIATTEISSTEEVSKDLEISPDRRVSKAKSEVITRDIATKQEILIQESINNLESLESKESSVQISLIPGREAPVVEELIPSLLLETFETEKPKDLESALTIGTESTLTSVNVSELVTFESEGTHISERKHFYKAGVTFELGEGVTVTTKTQSETEILTPDDKSIPYAVAKLTMTTSHKGVAIKEEVNTSLVVEGDIDSTPDIYKDAEFGITQAVVSAQVSEVSVHEKEGTLTPLPKEQARLLTVAQHIIPQLTDTEYGEETLTSEHRTTEVVLEELKTLNTRREQQPTQENTTTAFGTDTEDMTEQAVTHITTPEAPHEHATLTEVKPEHSERHITILSPHETIDISETLGEFTKQTTHITATQTFEQTPVVTVSETITEMLPGEYDSTPVEQDTAMVVVDEFQTVQDEGGTKIIKRRTVKRVTKGGKQSTGTKKPSEEGDGEIIIEEVIDVDEQPCLEEISPVLLEEIVDESPQDMPTVETTDKGKRKVVKKITHRRKGSKEETQVIVTEDKETKLEKRDLQKSTAIKPLVIEDITEESPEELTTTETTTEGGKIKVVKKIARKTKGGTEQTQVVVTEEEIKPEKPTIEEITALVPDVVEEVLEEKPEELITTETTTEKGKRKVTKKITRKIKGGKEETQVIVTEEEIKPEKLTVEEITDLVPDVVDEVLEEKPEELVTTETTTEKGKR</sequence>
<reference evidence="2" key="1">
    <citation type="submission" date="2020-11" db="EMBL/GenBank/DDBJ databases">
        <authorList>
            <person name="Tran Van P."/>
        </authorList>
    </citation>
    <scope>NUCLEOTIDE SEQUENCE</scope>
</reference>
<accession>A0A7R9DZS1</accession>
<dbReference type="EMBL" id="OB792720">
    <property type="protein sequence ID" value="CAD7423861.1"/>
    <property type="molecule type" value="Genomic_DNA"/>
</dbReference>
<name>A0A7R9DZS1_9NEOP</name>
<protein>
    <recommendedName>
        <fullName evidence="3">Titin</fullName>
    </recommendedName>
</protein>
<gene>
    <name evidence="2" type="ORF">TMSB3V08_LOCUS834</name>
</gene>
<feature type="region of interest" description="Disordered" evidence="1">
    <location>
        <begin position="3870"/>
        <end position="3890"/>
    </location>
</feature>
<feature type="compositionally biased region" description="Basic residues" evidence="1">
    <location>
        <begin position="3880"/>
        <end position="3890"/>
    </location>
</feature>
<dbReference type="PANTHER" id="PTHR35383:SF1">
    <property type="entry name" value="MUCIN 12EA-RELATED"/>
    <property type="match status" value="1"/>
</dbReference>
<feature type="compositionally biased region" description="Polar residues" evidence="1">
    <location>
        <begin position="1"/>
        <end position="13"/>
    </location>
</feature>
<feature type="region of interest" description="Disordered" evidence="1">
    <location>
        <begin position="1"/>
        <end position="56"/>
    </location>
</feature>
<feature type="compositionally biased region" description="Basic and acidic residues" evidence="1">
    <location>
        <begin position="17"/>
        <end position="27"/>
    </location>
</feature>